<feature type="domain" description="C4-type zinc ribbon" evidence="2">
    <location>
        <begin position="203"/>
        <end position="237"/>
    </location>
</feature>
<dbReference type="Gene3D" id="1.10.287.1490">
    <property type="match status" value="1"/>
</dbReference>
<feature type="coiled-coil region" evidence="1">
    <location>
        <begin position="7"/>
        <end position="71"/>
    </location>
</feature>
<proteinExistence type="predicted"/>
<dbReference type="Proteomes" id="UP000271469">
    <property type="component" value="Chromosome"/>
</dbReference>
<dbReference type="InterPro" id="IPR056003">
    <property type="entry name" value="CT398_CC_hairpin"/>
</dbReference>
<dbReference type="PANTHER" id="PTHR39082">
    <property type="entry name" value="PHOSPHOLIPASE C-BETA-2-RELATED"/>
    <property type="match status" value="1"/>
</dbReference>
<sequence length="245" mass="26775">MKVDAGIQRQLLDLADADAELARLDHRRTHLPEDAELAGLDERVEAARNDLVRAEISAEDLTREYRRIDSEVTGMASREAKDSALLTAGGLAPKALSELQHELTGLARRRSGLEDDLLGVMEQQEAVTAEQQRAAATIEHLNGEVEKTRERRTGVLSEIDSDQSRAAQRRETLAAEIPADLLAIYDRQRASGRIGAGLLRARRCGACRMELDRGTIAAIAAKTSDEVVRCEECGAILVRTVESGL</sequence>
<gene>
    <name evidence="4" type="ORF">D7316_00185</name>
</gene>
<accession>A0A3G8JEN9</accession>
<keyword evidence="1" id="KW-0175">Coiled coil</keyword>
<dbReference type="Pfam" id="PF02591">
    <property type="entry name" value="Zn_ribbon_9"/>
    <property type="match status" value="1"/>
</dbReference>
<evidence type="ECO:0000259" key="3">
    <source>
        <dbReference type="Pfam" id="PF24481"/>
    </source>
</evidence>
<name>A0A3G8JEN9_9ACTN</name>
<keyword evidence="5" id="KW-1185">Reference proteome</keyword>
<dbReference type="InterPro" id="IPR052376">
    <property type="entry name" value="Oxidative_Scav/Glycosyltrans"/>
</dbReference>
<dbReference type="RefSeq" id="WP_124706629.1">
    <property type="nucleotide sequence ID" value="NZ_CP033972.1"/>
</dbReference>
<dbReference type="InterPro" id="IPR003743">
    <property type="entry name" value="Zf-RING_7"/>
</dbReference>
<protein>
    <submittedName>
        <fullName evidence="4">Uncharacterized protein</fullName>
    </submittedName>
</protein>
<dbReference type="PANTHER" id="PTHR39082:SF1">
    <property type="entry name" value="SCAVENGER RECEPTOR CLASS A MEMBER 3"/>
    <property type="match status" value="1"/>
</dbReference>
<dbReference type="Pfam" id="PF24481">
    <property type="entry name" value="CT398_CC"/>
    <property type="match status" value="1"/>
</dbReference>
<organism evidence="4 5">
    <name type="scientific">Gordonia insulae</name>
    <dbReference type="NCBI Taxonomy" id="2420509"/>
    <lineage>
        <taxon>Bacteria</taxon>
        <taxon>Bacillati</taxon>
        <taxon>Actinomycetota</taxon>
        <taxon>Actinomycetes</taxon>
        <taxon>Mycobacteriales</taxon>
        <taxon>Gordoniaceae</taxon>
        <taxon>Gordonia</taxon>
    </lineage>
</organism>
<dbReference type="KEGG" id="gom:D7316_00185"/>
<reference evidence="4 5" key="1">
    <citation type="submission" date="2018-11" db="EMBL/GenBank/DDBJ databases">
        <title>Gordonia insulae sp. nov., isolated from an island soil.</title>
        <authorList>
            <person name="Kim Y.S."/>
            <person name="Kim S.B."/>
        </authorList>
    </citation>
    <scope>NUCLEOTIDE SEQUENCE [LARGE SCALE GENOMIC DNA]</scope>
    <source>
        <strain evidence="4 5">MMS17-SY073</strain>
    </source>
</reference>
<feature type="domain" description="CT398-like coiled coil hairpin" evidence="3">
    <location>
        <begin position="14"/>
        <end position="192"/>
    </location>
</feature>
<evidence type="ECO:0000313" key="5">
    <source>
        <dbReference type="Proteomes" id="UP000271469"/>
    </source>
</evidence>
<dbReference type="AlphaFoldDB" id="A0A3G8JEN9"/>
<feature type="coiled-coil region" evidence="1">
    <location>
        <begin position="96"/>
        <end position="151"/>
    </location>
</feature>
<evidence type="ECO:0000259" key="2">
    <source>
        <dbReference type="Pfam" id="PF02591"/>
    </source>
</evidence>
<dbReference type="OrthoDB" id="9784388at2"/>
<dbReference type="EMBL" id="CP033972">
    <property type="protein sequence ID" value="AZG43616.1"/>
    <property type="molecule type" value="Genomic_DNA"/>
</dbReference>
<evidence type="ECO:0000256" key="1">
    <source>
        <dbReference type="SAM" id="Coils"/>
    </source>
</evidence>
<evidence type="ECO:0000313" key="4">
    <source>
        <dbReference type="EMBL" id="AZG43616.1"/>
    </source>
</evidence>